<evidence type="ECO:0000259" key="2">
    <source>
        <dbReference type="PROSITE" id="PS50987"/>
    </source>
</evidence>
<dbReference type="Pfam" id="PF09339">
    <property type="entry name" value="HTH_IclR"/>
    <property type="match status" value="1"/>
</dbReference>
<dbReference type="InParanoid" id="A0A7L9FI68"/>
<dbReference type="EMBL" id="CP062310">
    <property type="protein sequence ID" value="QOJ79341.1"/>
    <property type="molecule type" value="Genomic_DNA"/>
</dbReference>
<dbReference type="InterPro" id="IPR005471">
    <property type="entry name" value="Tscrpt_reg_IclR_N"/>
</dbReference>
<dbReference type="InterPro" id="IPR036388">
    <property type="entry name" value="WH-like_DNA-bd_sf"/>
</dbReference>
<dbReference type="RefSeq" id="WP_192819313.1">
    <property type="nucleotide sequence ID" value="NZ_CP062310.1"/>
</dbReference>
<keyword evidence="4" id="KW-1185">Reference proteome</keyword>
<dbReference type="InterPro" id="IPR036390">
    <property type="entry name" value="WH_DNA-bd_sf"/>
</dbReference>
<sequence length="153" mass="16775">MLPVNIPSSILHEAIAVLSGTFAPLNLPKSSSLILALLYTLGRPLDCIEIQQATGYSKSAVSAALRVLESHRLVHRVKRGRRSAYAPSHSLAKLLTEAHVRMLRSAREHLHEISKQIPKLNDNIARLDSELSNAIRILEAGIRGAQSESGFKK</sequence>
<evidence type="ECO:0000313" key="4">
    <source>
        <dbReference type="Proteomes" id="UP000594121"/>
    </source>
</evidence>
<dbReference type="GO" id="GO:0003700">
    <property type="term" value="F:DNA-binding transcription factor activity"/>
    <property type="evidence" value="ECO:0007669"/>
    <property type="project" value="InterPro"/>
</dbReference>
<dbReference type="PROSITE" id="PS50987">
    <property type="entry name" value="HTH_ARSR_2"/>
    <property type="match status" value="1"/>
</dbReference>
<dbReference type="InterPro" id="IPR001845">
    <property type="entry name" value="HTH_ArsR_DNA-bd_dom"/>
</dbReference>
<keyword evidence="1" id="KW-0175">Coiled coil</keyword>
<evidence type="ECO:0000313" key="3">
    <source>
        <dbReference type="EMBL" id="QOJ79341.1"/>
    </source>
</evidence>
<proteinExistence type="predicted"/>
<gene>
    <name evidence="3" type="ORF">IG193_02440</name>
</gene>
<feature type="domain" description="HTH arsR-type" evidence="2">
    <location>
        <begin position="10"/>
        <end position="107"/>
    </location>
</feature>
<dbReference type="SUPFAM" id="SSF46785">
    <property type="entry name" value="Winged helix' DNA-binding domain"/>
    <property type="match status" value="1"/>
</dbReference>
<name>A0A7L9FI68_9CREN</name>
<organism evidence="3 4">
    <name type="scientific">Infirmifilum lucidum</name>
    <dbReference type="NCBI Taxonomy" id="2776706"/>
    <lineage>
        <taxon>Archaea</taxon>
        <taxon>Thermoproteota</taxon>
        <taxon>Thermoprotei</taxon>
        <taxon>Thermofilales</taxon>
        <taxon>Thermofilaceae</taxon>
        <taxon>Infirmifilum</taxon>
    </lineage>
</organism>
<dbReference type="KEGG" id="thel:IG193_02440"/>
<dbReference type="GO" id="GO:0003677">
    <property type="term" value="F:DNA binding"/>
    <property type="evidence" value="ECO:0007669"/>
    <property type="project" value="InterPro"/>
</dbReference>
<feature type="coiled-coil region" evidence="1">
    <location>
        <begin position="103"/>
        <end position="130"/>
    </location>
</feature>
<accession>A0A7L9FI68</accession>
<dbReference type="Proteomes" id="UP000594121">
    <property type="component" value="Chromosome"/>
</dbReference>
<dbReference type="AlphaFoldDB" id="A0A7L9FI68"/>
<dbReference type="GeneID" id="59148718"/>
<evidence type="ECO:0000256" key="1">
    <source>
        <dbReference type="SAM" id="Coils"/>
    </source>
</evidence>
<protein>
    <submittedName>
        <fullName evidence="3">Helix-turn-helix domain-containing protein</fullName>
    </submittedName>
</protein>
<reference evidence="3 4" key="1">
    <citation type="submission" date="2020-10" db="EMBL/GenBank/DDBJ databases">
        <title>Thermofilum lucidum 3507LT sp. nov. a novel member of Thermofilaceae family isolated from Chile hot spring, and proposal of description order Thermofilales.</title>
        <authorList>
            <person name="Zayulina K.S."/>
            <person name="Elcheninov A.G."/>
            <person name="Toshchakov S.V."/>
            <person name="Kublanov I.V."/>
        </authorList>
    </citation>
    <scope>NUCLEOTIDE SEQUENCE [LARGE SCALE GENOMIC DNA]</scope>
    <source>
        <strain evidence="3 4">3507LT</strain>
    </source>
</reference>
<dbReference type="Gene3D" id="1.10.10.10">
    <property type="entry name" value="Winged helix-like DNA-binding domain superfamily/Winged helix DNA-binding domain"/>
    <property type="match status" value="1"/>
</dbReference>